<dbReference type="Pfam" id="PF06221">
    <property type="entry name" value="zf-C2HC5"/>
    <property type="match status" value="1"/>
</dbReference>
<dbReference type="OrthoDB" id="338816at2759"/>
<dbReference type="GO" id="GO:0072344">
    <property type="term" value="P:rescue of stalled ribosome"/>
    <property type="evidence" value="ECO:0007669"/>
    <property type="project" value="InterPro"/>
</dbReference>
<feature type="compositionally biased region" description="Pro residues" evidence="1">
    <location>
        <begin position="178"/>
        <end position="191"/>
    </location>
</feature>
<proteinExistence type="predicted"/>
<feature type="region of interest" description="Disordered" evidence="1">
    <location>
        <begin position="490"/>
        <end position="538"/>
    </location>
</feature>
<dbReference type="AlphaFoldDB" id="A0A0G2ELH1"/>
<protein>
    <submittedName>
        <fullName evidence="3">Putative c2hc5 finger protein</fullName>
    </submittedName>
</protein>
<feature type="compositionally biased region" description="Basic and acidic residues" evidence="1">
    <location>
        <begin position="491"/>
        <end position="506"/>
    </location>
</feature>
<feature type="region of interest" description="Disordered" evidence="1">
    <location>
        <begin position="443"/>
        <end position="476"/>
    </location>
</feature>
<evidence type="ECO:0000259" key="2">
    <source>
        <dbReference type="Pfam" id="PF06221"/>
    </source>
</evidence>
<dbReference type="GO" id="GO:0005634">
    <property type="term" value="C:nucleus"/>
    <property type="evidence" value="ECO:0007669"/>
    <property type="project" value="InterPro"/>
</dbReference>
<feature type="region of interest" description="Disordered" evidence="1">
    <location>
        <begin position="65"/>
        <end position="124"/>
    </location>
</feature>
<sequence>MTEALVSWATPRLARLLPLDDQSISELLQYTAGLSKDEGAEHLKTLLGDSPPALEFISTFNARRQDVAPQPQSVRQSQGPSDNVPKPRNDSDRVPASRKQSGRKPRASLHTAGPVRRPADYGDVAGGYRKSTMIDDEYAAPTPNCGGHTTSLSDALTFSQQPTALQAPRVTSTQKTPSPLPSQDPSPPRQKLPPSASGPLISDLPNIKAKQSKKPTPSGKSTPNKTSTTTTASIDNLTSAIAALELSTSPSLRSARRKCGCHATIHPLFEPAPNCLSCGQIICGLEGLQPCSFCDSPILTPQQVQTMIRALREERGNEKMSLHNAAVSHSGRGTPALGGTPESSGDEMSQAAAKARAHRDRLLAFQRENAQRTKVHDEAADYDMTVTPGATQWMSPAQRALALKKQQKYLRELEEQNRPEWEKRKTVMSMSIKNGKLVRSYETVKEDRPADTELEHEEVVEEDLGPTGQKGAFGKNPLLASGGLVRPVWKGLEDGKGKGRAKESRARKQTWRRVQDDKDDNEQWILDGGVYGPGGGGT</sequence>
<evidence type="ECO:0000313" key="3">
    <source>
        <dbReference type="EMBL" id="KKY22991.1"/>
    </source>
</evidence>
<dbReference type="PANTHER" id="PTHR12963">
    <property type="entry name" value="THYROID RECEPTOR INTERACTING PROTEIN RELATED"/>
    <property type="match status" value="1"/>
</dbReference>
<dbReference type="InterPro" id="IPR039128">
    <property type="entry name" value="TRIP4-like"/>
</dbReference>
<gene>
    <name evidence="3" type="ORF">UCRPC4_g02996</name>
</gene>
<feature type="compositionally biased region" description="Polar residues" evidence="1">
    <location>
        <begin position="70"/>
        <end position="81"/>
    </location>
</feature>
<feature type="domain" description="TRIP4/RQT4 C2HC5-type zinc finger" evidence="2">
    <location>
        <begin position="256"/>
        <end position="308"/>
    </location>
</feature>
<comment type="caution">
    <text evidence="3">The sequence shown here is derived from an EMBL/GenBank/DDBJ whole genome shotgun (WGS) entry which is preliminary data.</text>
</comment>
<evidence type="ECO:0000313" key="4">
    <source>
        <dbReference type="Proteomes" id="UP000053317"/>
    </source>
</evidence>
<feature type="compositionally biased region" description="Gly residues" evidence="1">
    <location>
        <begin position="529"/>
        <end position="538"/>
    </location>
</feature>
<feature type="compositionally biased region" description="Low complexity" evidence="1">
    <location>
        <begin position="214"/>
        <end position="232"/>
    </location>
</feature>
<organism evidence="3 4">
    <name type="scientific">Phaeomoniella chlamydospora</name>
    <name type="common">Phaeoacremonium chlamydosporum</name>
    <dbReference type="NCBI Taxonomy" id="158046"/>
    <lineage>
        <taxon>Eukaryota</taxon>
        <taxon>Fungi</taxon>
        <taxon>Dikarya</taxon>
        <taxon>Ascomycota</taxon>
        <taxon>Pezizomycotina</taxon>
        <taxon>Eurotiomycetes</taxon>
        <taxon>Chaetothyriomycetidae</taxon>
        <taxon>Phaeomoniellales</taxon>
        <taxon>Phaeomoniellaceae</taxon>
        <taxon>Phaeomoniella</taxon>
    </lineage>
</organism>
<dbReference type="GO" id="GO:0180022">
    <property type="term" value="C:RQC-trigger complex"/>
    <property type="evidence" value="ECO:0007669"/>
    <property type="project" value="InterPro"/>
</dbReference>
<feature type="compositionally biased region" description="Polar residues" evidence="1">
    <location>
        <begin position="165"/>
        <end position="176"/>
    </location>
</feature>
<feature type="compositionally biased region" description="Acidic residues" evidence="1">
    <location>
        <begin position="454"/>
        <end position="464"/>
    </location>
</feature>
<dbReference type="Proteomes" id="UP000053317">
    <property type="component" value="Unassembled WGS sequence"/>
</dbReference>
<feature type="region of interest" description="Disordered" evidence="1">
    <location>
        <begin position="165"/>
        <end position="232"/>
    </location>
</feature>
<feature type="compositionally biased region" description="Basic and acidic residues" evidence="1">
    <location>
        <begin position="85"/>
        <end position="95"/>
    </location>
</feature>
<dbReference type="InterPro" id="IPR009349">
    <property type="entry name" value="TRIP4/RQT4_C2HC5_Znf"/>
</dbReference>
<name>A0A0G2ELH1_PHACM</name>
<dbReference type="EMBL" id="LCWF01000071">
    <property type="protein sequence ID" value="KKY22991.1"/>
    <property type="molecule type" value="Genomic_DNA"/>
</dbReference>
<reference evidence="3 4" key="2">
    <citation type="submission" date="2015-05" db="EMBL/GenBank/DDBJ databases">
        <authorList>
            <person name="Morales-Cruz A."/>
            <person name="Amrine K.C."/>
            <person name="Cantu D."/>
        </authorList>
    </citation>
    <scope>NUCLEOTIDE SEQUENCE [LARGE SCALE GENOMIC DNA]</scope>
    <source>
        <strain evidence="3">UCRPC4</strain>
    </source>
</reference>
<evidence type="ECO:0000256" key="1">
    <source>
        <dbReference type="SAM" id="MobiDB-lite"/>
    </source>
</evidence>
<dbReference type="GO" id="GO:0008270">
    <property type="term" value="F:zinc ion binding"/>
    <property type="evidence" value="ECO:0007669"/>
    <property type="project" value="InterPro"/>
</dbReference>
<dbReference type="GO" id="GO:0045893">
    <property type="term" value="P:positive regulation of DNA-templated transcription"/>
    <property type="evidence" value="ECO:0007669"/>
    <property type="project" value="TreeGrafter"/>
</dbReference>
<accession>A0A0G2ELH1</accession>
<dbReference type="PANTHER" id="PTHR12963:SF4">
    <property type="entry name" value="ACTIVATING SIGNAL COINTEGRATOR 1"/>
    <property type="match status" value="1"/>
</dbReference>
<reference evidence="3 4" key="1">
    <citation type="submission" date="2015-05" db="EMBL/GenBank/DDBJ databases">
        <title>Distinctive expansion of gene families associated with plant cell wall degradation and secondary metabolism in the genomes of grapevine trunk pathogens.</title>
        <authorList>
            <person name="Lawrence D.P."/>
            <person name="Travadon R."/>
            <person name="Rolshausen P.E."/>
            <person name="Baumgartner K."/>
        </authorList>
    </citation>
    <scope>NUCLEOTIDE SEQUENCE [LARGE SCALE GENOMIC DNA]</scope>
    <source>
        <strain evidence="3">UCRPC4</strain>
    </source>
</reference>
<keyword evidence="4" id="KW-1185">Reference proteome</keyword>
<feature type="compositionally biased region" description="Basic and acidic residues" evidence="1">
    <location>
        <begin position="443"/>
        <end position="453"/>
    </location>
</feature>